<reference evidence="2 3" key="1">
    <citation type="submission" date="2021-01" db="EMBL/GenBank/DDBJ databases">
        <title>Genome seq and assembly of Devosia sp. G19.</title>
        <authorList>
            <person name="Chhetri G."/>
        </authorList>
    </citation>
    <scope>NUCLEOTIDE SEQUENCE [LARGE SCALE GENOMIC DNA]</scope>
    <source>
        <strain evidence="2 3">G19</strain>
    </source>
</reference>
<dbReference type="PROSITE" id="PS51725">
    <property type="entry name" value="ABM"/>
    <property type="match status" value="1"/>
</dbReference>
<dbReference type="InterPro" id="IPR011008">
    <property type="entry name" value="Dimeric_a/b-barrel"/>
</dbReference>
<dbReference type="Proteomes" id="UP000595460">
    <property type="component" value="Chromosome"/>
</dbReference>
<organism evidence="2 3">
    <name type="scientific">Devosia oryziradicis</name>
    <dbReference type="NCBI Taxonomy" id="2801335"/>
    <lineage>
        <taxon>Bacteria</taxon>
        <taxon>Pseudomonadati</taxon>
        <taxon>Pseudomonadota</taxon>
        <taxon>Alphaproteobacteria</taxon>
        <taxon>Hyphomicrobiales</taxon>
        <taxon>Devosiaceae</taxon>
        <taxon>Devosia</taxon>
    </lineage>
</organism>
<evidence type="ECO:0000259" key="1">
    <source>
        <dbReference type="PROSITE" id="PS51725"/>
    </source>
</evidence>
<dbReference type="Gene3D" id="3.30.70.100">
    <property type="match status" value="1"/>
</dbReference>
<keyword evidence="2" id="KW-0503">Monooxygenase</keyword>
<dbReference type="GO" id="GO:0004497">
    <property type="term" value="F:monooxygenase activity"/>
    <property type="evidence" value="ECO:0007669"/>
    <property type="project" value="UniProtKB-KW"/>
</dbReference>
<sequence length="106" mass="11880">MTDQPITRIARLEIDPAQLDKYLAYLTEEIEASIRLEPGVLMLHATARKDAPHSIELLEQYASAAAYQAHIGSPHFLKYKRGTADMVRRLELIEVEPILLAAKPTA</sequence>
<name>A0ABX7BRQ7_9HYPH</name>
<dbReference type="InterPro" id="IPR007138">
    <property type="entry name" value="ABM_dom"/>
</dbReference>
<dbReference type="SUPFAM" id="SSF54909">
    <property type="entry name" value="Dimeric alpha+beta barrel"/>
    <property type="match status" value="1"/>
</dbReference>
<evidence type="ECO:0000313" key="3">
    <source>
        <dbReference type="Proteomes" id="UP000595460"/>
    </source>
</evidence>
<accession>A0ABX7BRQ7</accession>
<evidence type="ECO:0000313" key="2">
    <source>
        <dbReference type="EMBL" id="QQR34612.1"/>
    </source>
</evidence>
<protein>
    <submittedName>
        <fullName evidence="2">Antibiotic biosynthesis monooxygenase</fullName>
    </submittedName>
</protein>
<dbReference type="InterPro" id="IPR050744">
    <property type="entry name" value="AI-2_Isomerase_LsrG"/>
</dbReference>
<dbReference type="EMBL" id="CP068047">
    <property type="protein sequence ID" value="QQR34612.1"/>
    <property type="molecule type" value="Genomic_DNA"/>
</dbReference>
<keyword evidence="3" id="KW-1185">Reference proteome</keyword>
<gene>
    <name evidence="2" type="ORF">JI749_09425</name>
</gene>
<proteinExistence type="predicted"/>
<dbReference type="PANTHER" id="PTHR33336">
    <property type="entry name" value="QUINOL MONOOXYGENASE YGIN-RELATED"/>
    <property type="match status" value="1"/>
</dbReference>
<feature type="domain" description="ABM" evidence="1">
    <location>
        <begin position="6"/>
        <end position="99"/>
    </location>
</feature>
<keyword evidence="2" id="KW-0560">Oxidoreductase</keyword>
<dbReference type="RefSeq" id="WP_201652578.1">
    <property type="nucleotide sequence ID" value="NZ_CP068047.1"/>
</dbReference>
<dbReference type="Pfam" id="PF03992">
    <property type="entry name" value="ABM"/>
    <property type="match status" value="1"/>
</dbReference>
<dbReference type="PANTHER" id="PTHR33336:SF3">
    <property type="entry name" value="ABM DOMAIN-CONTAINING PROTEIN"/>
    <property type="match status" value="1"/>
</dbReference>